<dbReference type="Pfam" id="PF21812">
    <property type="entry name" value="DUF6881"/>
    <property type="match status" value="1"/>
</dbReference>
<comment type="caution">
    <text evidence="2">The sequence shown here is derived from an EMBL/GenBank/DDBJ whole genome shotgun (WGS) entry which is preliminary data.</text>
</comment>
<dbReference type="EMBL" id="JAAIKC010000009">
    <property type="protein sequence ID" value="NEW08356.1"/>
    <property type="molecule type" value="Genomic_DNA"/>
</dbReference>
<proteinExistence type="predicted"/>
<sequence length="93" mass="10674">MRYMIVEIHKTSMLVPSIIYSEIDSEHYEVRKIEIFSNGHTGFATEILEFGGTGLSDKPIPSVESINETPGFYAKELKHSEFEDAWSKYTKQL</sequence>
<dbReference type="AlphaFoldDB" id="A0A6G4A1I9"/>
<dbReference type="InterPro" id="IPR049248">
    <property type="entry name" value="DUF6881"/>
</dbReference>
<accession>A0A6G4A1I9</accession>
<name>A0A6G4A1I9_9BACL</name>
<gene>
    <name evidence="2" type="ORF">GK047_20365</name>
</gene>
<organism evidence="2">
    <name type="scientific">Paenibacillus sp. SYP-B3998</name>
    <dbReference type="NCBI Taxonomy" id="2678564"/>
    <lineage>
        <taxon>Bacteria</taxon>
        <taxon>Bacillati</taxon>
        <taxon>Bacillota</taxon>
        <taxon>Bacilli</taxon>
        <taxon>Bacillales</taxon>
        <taxon>Paenibacillaceae</taxon>
        <taxon>Paenibacillus</taxon>
    </lineage>
</organism>
<feature type="domain" description="DUF6881" evidence="1">
    <location>
        <begin position="3"/>
        <end position="90"/>
    </location>
</feature>
<dbReference type="RefSeq" id="WP_163951030.1">
    <property type="nucleotide sequence ID" value="NZ_JAAIKC010000009.1"/>
</dbReference>
<protein>
    <recommendedName>
        <fullName evidence="1">DUF6881 domain-containing protein</fullName>
    </recommendedName>
</protein>
<evidence type="ECO:0000313" key="2">
    <source>
        <dbReference type="EMBL" id="NEW08356.1"/>
    </source>
</evidence>
<evidence type="ECO:0000259" key="1">
    <source>
        <dbReference type="Pfam" id="PF21812"/>
    </source>
</evidence>
<reference evidence="2" key="1">
    <citation type="submission" date="2020-02" db="EMBL/GenBank/DDBJ databases">
        <authorList>
            <person name="Shen X.-R."/>
            <person name="Zhang Y.-X."/>
        </authorList>
    </citation>
    <scope>NUCLEOTIDE SEQUENCE</scope>
    <source>
        <strain evidence="2">SYP-B3998</strain>
    </source>
</reference>